<dbReference type="PROSITE" id="PS51176">
    <property type="entry name" value="PDH_ADH"/>
    <property type="match status" value="1"/>
</dbReference>
<dbReference type="GO" id="GO:0004665">
    <property type="term" value="F:prephenate dehydrogenase (NADP+) activity"/>
    <property type="evidence" value="ECO:0007669"/>
    <property type="project" value="InterPro"/>
</dbReference>
<dbReference type="GO" id="GO:0006571">
    <property type="term" value="P:tyrosine biosynthetic process"/>
    <property type="evidence" value="ECO:0007669"/>
    <property type="project" value="InterPro"/>
</dbReference>
<dbReference type="Gene3D" id="3.40.50.720">
    <property type="entry name" value="NAD(P)-binding Rossmann-like Domain"/>
    <property type="match status" value="1"/>
</dbReference>
<dbReference type="FunCoup" id="Q2LUC9">
    <property type="interactions" value="122"/>
</dbReference>
<dbReference type="SUPFAM" id="SSF48179">
    <property type="entry name" value="6-phosphogluconate dehydrogenase C-terminal domain-like"/>
    <property type="match status" value="1"/>
</dbReference>
<dbReference type="GO" id="GO:0008977">
    <property type="term" value="F:prephenate dehydrogenase (NAD+) activity"/>
    <property type="evidence" value="ECO:0007669"/>
    <property type="project" value="UniProtKB-EC"/>
</dbReference>
<dbReference type="PANTHER" id="PTHR21363">
    <property type="entry name" value="PREPHENATE DEHYDROGENASE"/>
    <property type="match status" value="1"/>
</dbReference>
<evidence type="ECO:0000313" key="3">
    <source>
        <dbReference type="EMBL" id="ABC77690.1"/>
    </source>
</evidence>
<dbReference type="InterPro" id="IPR046825">
    <property type="entry name" value="PDH_C"/>
</dbReference>
<reference evidence="3 4" key="1">
    <citation type="journal article" date="2007" name="Proc. Natl. Acad. Sci. U.S.A.">
        <title>The genome of Syntrophus aciditrophicus: life at the thermodynamic limit of microbial growth.</title>
        <authorList>
            <person name="McInerney M.J."/>
            <person name="Rohlin L."/>
            <person name="Mouttaki H."/>
            <person name="Kim U."/>
            <person name="Krupp R.S."/>
            <person name="Rios-Hernandez L."/>
            <person name="Sieber J."/>
            <person name="Struchtemeyer C.G."/>
            <person name="Bhattacharyya A."/>
            <person name="Campbell J.W."/>
            <person name="Gunsalus R.P."/>
        </authorList>
    </citation>
    <scope>NUCLEOTIDE SEQUENCE [LARGE SCALE GENOMIC DNA]</scope>
    <source>
        <strain evidence="3 4">SB</strain>
    </source>
</reference>
<protein>
    <submittedName>
        <fullName evidence="3">Prephenate dehydrogenase</fullName>
        <ecNumber evidence="3">1.3.1.12</ecNumber>
    </submittedName>
</protein>
<dbReference type="SUPFAM" id="SSF51735">
    <property type="entry name" value="NAD(P)-binding Rossmann-fold domains"/>
    <property type="match status" value="1"/>
</dbReference>
<dbReference type="EC" id="1.3.1.12" evidence="3"/>
<dbReference type="KEGG" id="sat:SYN_01933"/>
<dbReference type="Pfam" id="PF20463">
    <property type="entry name" value="PDH_C"/>
    <property type="match status" value="1"/>
</dbReference>
<proteinExistence type="predicted"/>
<dbReference type="OrthoDB" id="9800497at2"/>
<dbReference type="InterPro" id="IPR036291">
    <property type="entry name" value="NAD(P)-bd_dom_sf"/>
</dbReference>
<dbReference type="InterPro" id="IPR008927">
    <property type="entry name" value="6-PGluconate_DH-like_C_sf"/>
</dbReference>
<dbReference type="InParanoid" id="Q2LUC9"/>
<dbReference type="Gene3D" id="1.10.3660.10">
    <property type="entry name" value="6-phosphogluconate dehydrogenase C-terminal like domain"/>
    <property type="match status" value="1"/>
</dbReference>
<dbReference type="EMBL" id="CP000252">
    <property type="protein sequence ID" value="ABC77690.1"/>
    <property type="molecule type" value="Genomic_DNA"/>
</dbReference>
<accession>Q2LUC9</accession>
<dbReference type="eggNOG" id="COG0287">
    <property type="taxonomic scope" value="Bacteria"/>
</dbReference>
<dbReference type="InterPro" id="IPR003099">
    <property type="entry name" value="Prephen_DH"/>
</dbReference>
<feature type="domain" description="Prephenate/arogenate dehydrogenase" evidence="2">
    <location>
        <begin position="1"/>
        <end position="266"/>
    </location>
</feature>
<dbReference type="PANTHER" id="PTHR21363:SF0">
    <property type="entry name" value="PREPHENATE DEHYDROGENASE [NADP(+)]"/>
    <property type="match status" value="1"/>
</dbReference>
<dbReference type="AlphaFoldDB" id="Q2LUC9"/>
<dbReference type="HOGENOM" id="CLU_036672_1_1_7"/>
<evidence type="ECO:0000259" key="2">
    <source>
        <dbReference type="PROSITE" id="PS51176"/>
    </source>
</evidence>
<dbReference type="Pfam" id="PF02153">
    <property type="entry name" value="PDH_N"/>
    <property type="match status" value="1"/>
</dbReference>
<keyword evidence="4" id="KW-1185">Reference proteome</keyword>
<dbReference type="RefSeq" id="WP_011417712.1">
    <property type="nucleotide sequence ID" value="NC_007759.1"/>
</dbReference>
<evidence type="ECO:0000256" key="1">
    <source>
        <dbReference type="ARBA" id="ARBA00023002"/>
    </source>
</evidence>
<dbReference type="GO" id="GO:0070403">
    <property type="term" value="F:NAD+ binding"/>
    <property type="evidence" value="ECO:0007669"/>
    <property type="project" value="InterPro"/>
</dbReference>
<organism evidence="3 4">
    <name type="scientific">Syntrophus aciditrophicus (strain SB)</name>
    <dbReference type="NCBI Taxonomy" id="56780"/>
    <lineage>
        <taxon>Bacteria</taxon>
        <taxon>Pseudomonadati</taxon>
        <taxon>Thermodesulfobacteriota</taxon>
        <taxon>Syntrophia</taxon>
        <taxon>Syntrophales</taxon>
        <taxon>Syntrophaceae</taxon>
        <taxon>Syntrophus</taxon>
    </lineage>
</organism>
<dbReference type="InterPro" id="IPR050812">
    <property type="entry name" value="Preph/Arog_dehydrog"/>
</dbReference>
<dbReference type="Proteomes" id="UP000001933">
    <property type="component" value="Chromosome"/>
</dbReference>
<dbReference type="InterPro" id="IPR046826">
    <property type="entry name" value="PDH_N"/>
</dbReference>
<keyword evidence="1 3" id="KW-0560">Oxidoreductase</keyword>
<evidence type="ECO:0000313" key="4">
    <source>
        <dbReference type="Proteomes" id="UP000001933"/>
    </source>
</evidence>
<gene>
    <name evidence="3" type="ORF">SYN_01933</name>
</gene>
<dbReference type="STRING" id="56780.SYN_01933"/>
<sequence length="270" mass="30198">MEIGIIGGKGDMGRWFARFFEMEGHTVHISDIDKGMSLDEMGARCQVVVVSVPISATVDVIEKIGPVMAKEALLMDITSLKAEPVAAMLSCADCDVIGCHPLFGPEVPSMNGYSFVLCPARTGNGSWLAWLKTLLQKNGACLVETTPEEHDRFMSIIQGLNHFNTIIFGMVMEALDTDIQKLKPFTTPIFEEKILIIKEVFSHNARMYSEILTRNPYLPAILDQYEQTVREIKHLIEIRDAYTLQKKLQNAGDRYPEMVKQNPGCTSVKE</sequence>
<name>Q2LUC9_SYNAS</name>